<name>A0A1Q9C0I0_SYMMI</name>
<accession>A0A1Q9C0I0</accession>
<keyword evidence="2" id="KW-1133">Transmembrane helix</keyword>
<evidence type="ECO:0000313" key="3">
    <source>
        <dbReference type="EMBL" id="OLP76433.1"/>
    </source>
</evidence>
<feature type="non-terminal residue" evidence="3">
    <location>
        <position position="715"/>
    </location>
</feature>
<keyword evidence="2" id="KW-0472">Membrane</keyword>
<feature type="compositionally biased region" description="Low complexity" evidence="1">
    <location>
        <begin position="604"/>
        <end position="620"/>
    </location>
</feature>
<evidence type="ECO:0000256" key="1">
    <source>
        <dbReference type="SAM" id="MobiDB-lite"/>
    </source>
</evidence>
<dbReference type="EMBL" id="LSRX01002026">
    <property type="protein sequence ID" value="OLP76433.1"/>
    <property type="molecule type" value="Genomic_DNA"/>
</dbReference>
<proteinExistence type="predicted"/>
<feature type="region of interest" description="Disordered" evidence="1">
    <location>
        <begin position="433"/>
        <end position="455"/>
    </location>
</feature>
<reference evidence="3 4" key="1">
    <citation type="submission" date="2016-02" db="EMBL/GenBank/DDBJ databases">
        <title>Genome analysis of coral dinoflagellate symbionts highlights evolutionary adaptations to a symbiotic lifestyle.</title>
        <authorList>
            <person name="Aranda M."/>
            <person name="Li Y."/>
            <person name="Liew Y.J."/>
            <person name="Baumgarten S."/>
            <person name="Simakov O."/>
            <person name="Wilson M."/>
            <person name="Piel J."/>
            <person name="Ashoor H."/>
            <person name="Bougouffa S."/>
            <person name="Bajic V.B."/>
            <person name="Ryu T."/>
            <person name="Ravasi T."/>
            <person name="Bayer T."/>
            <person name="Micklem G."/>
            <person name="Kim H."/>
            <person name="Bhak J."/>
            <person name="Lajeunesse T.C."/>
            <person name="Voolstra C.R."/>
        </authorList>
    </citation>
    <scope>NUCLEOTIDE SEQUENCE [LARGE SCALE GENOMIC DNA]</scope>
    <source>
        <strain evidence="3 4">CCMP2467</strain>
    </source>
</reference>
<comment type="caution">
    <text evidence="3">The sequence shown here is derived from an EMBL/GenBank/DDBJ whole genome shotgun (WGS) entry which is preliminary data.</text>
</comment>
<dbReference type="OrthoDB" id="428488at2759"/>
<gene>
    <name evidence="3" type="ORF">AK812_SmicGene43635</name>
</gene>
<keyword evidence="4" id="KW-1185">Reference proteome</keyword>
<protein>
    <submittedName>
        <fullName evidence="3">Uncharacterized protein</fullName>
    </submittedName>
</protein>
<sequence length="715" mass="78664">MLVLFLDHAGHGASLEWTVPLAELVESRQPSGMIGKGSKYVVNYLALQHFRKLREALQNQHVVKRGRGIGPLRSDLACPPTMQKWAGLPSAQHFVEQKQLGRVHRTQPWQWPWFTNHSLPDAPKTCASHDGSCGATSRPGNASWWREWWVQYFMDPAVDFEEEGQREDEPSPPWVLRVALKFLLMFVKGGIEYCGTLCVTIGLAARWVYWLMVSIVVVALVQLAYWTYVWVIRPLGRFAVVLVQYLVGRAPWDEVLTHHGRTPFRLVWYGPTGQVAWTAQYVQDKVRGRGTGQAPFDLLVTDGTALARLRHSTVRGRTNRHGFICPCDTVHGSSHRYWRHTIEGANCRVHLCSQSPCTAPEAAEVHVTSSAVVPREVEIDLTELAGKGPFGRCLTATWLLSAQGFYFWKWLGGGACSLRRKCCRLCGCGARPRRGPRPGGEHGSEPSRLLHEWSETESEGEDNAQACQADQLAWEEGGKTQALGREPCKDLALGNSIPVLPADMRLSDKDGLQEEDGVWHVRLCPRHAALYGHSSARRKCAVEGCVELSRTTKGGVRLCKLHGAKEERKPSSGPGTKHSATPDKTTPRRGSAPGDSVAQPDAPTTPRSSPTKPRFTSTPPGLGRAQGETESHLLGLTWDEVASLPDPTARLRAIRAKTSQGREAEGKVEPAGDGAARAEALGKLVRNVALGQSAAKAYQERDPVLGAFHAFLQGA</sequence>
<organism evidence="3 4">
    <name type="scientific">Symbiodinium microadriaticum</name>
    <name type="common">Dinoflagellate</name>
    <name type="synonym">Zooxanthella microadriatica</name>
    <dbReference type="NCBI Taxonomy" id="2951"/>
    <lineage>
        <taxon>Eukaryota</taxon>
        <taxon>Sar</taxon>
        <taxon>Alveolata</taxon>
        <taxon>Dinophyceae</taxon>
        <taxon>Suessiales</taxon>
        <taxon>Symbiodiniaceae</taxon>
        <taxon>Symbiodinium</taxon>
    </lineage>
</organism>
<keyword evidence="2" id="KW-0812">Transmembrane</keyword>
<feature type="compositionally biased region" description="Basic and acidic residues" evidence="1">
    <location>
        <begin position="439"/>
        <end position="454"/>
    </location>
</feature>
<evidence type="ECO:0000256" key="2">
    <source>
        <dbReference type="SAM" id="Phobius"/>
    </source>
</evidence>
<feature type="transmembrane region" description="Helical" evidence="2">
    <location>
        <begin position="207"/>
        <end position="228"/>
    </location>
</feature>
<dbReference type="AlphaFoldDB" id="A0A1Q9C0I0"/>
<evidence type="ECO:0000313" key="4">
    <source>
        <dbReference type="Proteomes" id="UP000186817"/>
    </source>
</evidence>
<dbReference type="Proteomes" id="UP000186817">
    <property type="component" value="Unassembled WGS sequence"/>
</dbReference>
<feature type="region of interest" description="Disordered" evidence="1">
    <location>
        <begin position="559"/>
        <end position="628"/>
    </location>
</feature>